<feature type="active site" evidence="5">
    <location>
        <position position="18"/>
    </location>
</feature>
<feature type="domain" description="Acylphosphatase-like" evidence="9">
    <location>
        <begin position="3"/>
        <end position="90"/>
    </location>
</feature>
<evidence type="ECO:0000313" key="11">
    <source>
        <dbReference type="Proteomes" id="UP000248066"/>
    </source>
</evidence>
<dbReference type="PANTHER" id="PTHR47268">
    <property type="entry name" value="ACYLPHOSPHATASE"/>
    <property type="match status" value="1"/>
</dbReference>
<dbReference type="PANTHER" id="PTHR47268:SF4">
    <property type="entry name" value="ACYLPHOSPHATASE"/>
    <property type="match status" value="1"/>
</dbReference>
<reference evidence="10 11" key="1">
    <citation type="submission" date="2017-10" db="EMBL/GenBank/DDBJ databases">
        <title>Bacillus sp. nov., a halophilic bacterium isolated from a Yangshapao Lake.</title>
        <authorList>
            <person name="Wang H."/>
        </authorList>
    </citation>
    <scope>NUCLEOTIDE SEQUENCE [LARGE SCALE GENOMIC DNA]</scope>
    <source>
        <strain evidence="10 11">YSP-3</strain>
    </source>
</reference>
<evidence type="ECO:0000256" key="2">
    <source>
        <dbReference type="ARBA" id="ARBA00012150"/>
    </source>
</evidence>
<evidence type="ECO:0000256" key="7">
    <source>
        <dbReference type="RuleBase" id="RU004168"/>
    </source>
</evidence>
<comment type="caution">
    <text evidence="10">The sequence shown here is derived from an EMBL/GenBank/DDBJ whole genome shotgun (WGS) entry which is preliminary data.</text>
</comment>
<gene>
    <name evidence="10" type="ORF">CR205_14465</name>
</gene>
<dbReference type="EC" id="3.6.1.7" evidence="2 5"/>
<organism evidence="10 11">
    <name type="scientific">Alteribacter lacisalsi</name>
    <dbReference type="NCBI Taxonomy" id="2045244"/>
    <lineage>
        <taxon>Bacteria</taxon>
        <taxon>Bacillati</taxon>
        <taxon>Bacillota</taxon>
        <taxon>Bacilli</taxon>
        <taxon>Bacillales</taxon>
        <taxon>Bacillaceae</taxon>
        <taxon>Alteribacter</taxon>
    </lineage>
</organism>
<accession>A0A2W0H6Y4</accession>
<evidence type="ECO:0000256" key="8">
    <source>
        <dbReference type="SAM" id="MobiDB-lite"/>
    </source>
</evidence>
<evidence type="ECO:0000256" key="6">
    <source>
        <dbReference type="RuleBase" id="RU000553"/>
    </source>
</evidence>
<keyword evidence="5 6" id="KW-0378">Hydrolase</keyword>
<proteinExistence type="inferred from homology"/>
<protein>
    <recommendedName>
        <fullName evidence="3 5">Acylphosphatase</fullName>
        <ecNumber evidence="2 5">3.6.1.7</ecNumber>
    </recommendedName>
</protein>
<dbReference type="Gene3D" id="3.30.70.100">
    <property type="match status" value="1"/>
</dbReference>
<dbReference type="Pfam" id="PF00708">
    <property type="entry name" value="Acylphosphatase"/>
    <property type="match status" value="1"/>
</dbReference>
<dbReference type="AlphaFoldDB" id="A0A2W0H6Y4"/>
<keyword evidence="11" id="KW-1185">Reference proteome</keyword>
<dbReference type="GO" id="GO:0003998">
    <property type="term" value="F:acylphosphatase activity"/>
    <property type="evidence" value="ECO:0007669"/>
    <property type="project" value="UniProtKB-EC"/>
</dbReference>
<evidence type="ECO:0000256" key="4">
    <source>
        <dbReference type="ARBA" id="ARBA00047645"/>
    </source>
</evidence>
<dbReference type="EMBL" id="PDOF01000002">
    <property type="protein sequence ID" value="PYZ96877.1"/>
    <property type="molecule type" value="Genomic_DNA"/>
</dbReference>
<dbReference type="PRINTS" id="PR00112">
    <property type="entry name" value="ACYLPHPHTASE"/>
</dbReference>
<dbReference type="Proteomes" id="UP000248066">
    <property type="component" value="Unassembled WGS sequence"/>
</dbReference>
<evidence type="ECO:0000256" key="3">
    <source>
        <dbReference type="ARBA" id="ARBA00015991"/>
    </source>
</evidence>
<comment type="similarity">
    <text evidence="1 7">Belongs to the acylphosphatase family.</text>
</comment>
<name>A0A2W0H6Y4_9BACI</name>
<dbReference type="SUPFAM" id="SSF54975">
    <property type="entry name" value="Acylphosphatase/BLUF domain-like"/>
    <property type="match status" value="1"/>
</dbReference>
<dbReference type="InterPro" id="IPR017968">
    <property type="entry name" value="Acylphosphatase_CS"/>
</dbReference>
<dbReference type="RefSeq" id="WP_110520817.1">
    <property type="nucleotide sequence ID" value="NZ_PDOF01000002.1"/>
</dbReference>
<feature type="region of interest" description="Disordered" evidence="8">
    <location>
        <begin position="64"/>
        <end position="92"/>
    </location>
</feature>
<evidence type="ECO:0000313" key="10">
    <source>
        <dbReference type="EMBL" id="PYZ96877.1"/>
    </source>
</evidence>
<dbReference type="PROSITE" id="PS51160">
    <property type="entry name" value="ACYLPHOSPHATASE_3"/>
    <property type="match status" value="1"/>
</dbReference>
<dbReference type="OrthoDB" id="9808093at2"/>
<evidence type="ECO:0000256" key="1">
    <source>
        <dbReference type="ARBA" id="ARBA00005614"/>
    </source>
</evidence>
<comment type="catalytic activity">
    <reaction evidence="4 5 6">
        <text>an acyl phosphate + H2O = a carboxylate + phosphate + H(+)</text>
        <dbReference type="Rhea" id="RHEA:14965"/>
        <dbReference type="ChEBI" id="CHEBI:15377"/>
        <dbReference type="ChEBI" id="CHEBI:15378"/>
        <dbReference type="ChEBI" id="CHEBI:29067"/>
        <dbReference type="ChEBI" id="CHEBI:43474"/>
        <dbReference type="ChEBI" id="CHEBI:59918"/>
        <dbReference type="EC" id="3.6.1.7"/>
    </reaction>
</comment>
<dbReference type="InterPro" id="IPR001792">
    <property type="entry name" value="Acylphosphatase-like_dom"/>
</dbReference>
<dbReference type="PROSITE" id="PS00150">
    <property type="entry name" value="ACYLPHOSPHATASE_1"/>
    <property type="match status" value="1"/>
</dbReference>
<dbReference type="InterPro" id="IPR020456">
    <property type="entry name" value="Acylphosphatase"/>
</dbReference>
<evidence type="ECO:0000256" key="5">
    <source>
        <dbReference type="PROSITE-ProRule" id="PRU00520"/>
    </source>
</evidence>
<sequence>MIRLQGIVKGKVQGVGFRHFVKMEAAEHEIKGWVRNLSDGTVEFEAEGPEGNVDEFVAALEQGQRPAKVDSVETNKIQPLENEKGFRQRSTR</sequence>
<feature type="active site" evidence="5">
    <location>
        <position position="36"/>
    </location>
</feature>
<dbReference type="PROSITE" id="PS00151">
    <property type="entry name" value="ACYLPHOSPHATASE_2"/>
    <property type="match status" value="1"/>
</dbReference>
<dbReference type="InterPro" id="IPR036046">
    <property type="entry name" value="Acylphosphatase-like_dom_sf"/>
</dbReference>
<evidence type="ECO:0000259" key="9">
    <source>
        <dbReference type="PROSITE" id="PS51160"/>
    </source>
</evidence>